<evidence type="ECO:0000256" key="10">
    <source>
        <dbReference type="ARBA" id="ARBA00023136"/>
    </source>
</evidence>
<accession>A0A9P0F2D7</accession>
<name>A0A9P0F2D7_BEMTA</name>
<evidence type="ECO:0000256" key="5">
    <source>
        <dbReference type="ARBA" id="ARBA00022832"/>
    </source>
</evidence>
<feature type="transmembrane region" description="Helical" evidence="14">
    <location>
        <begin position="52"/>
        <end position="72"/>
    </location>
</feature>
<dbReference type="Proteomes" id="UP001152759">
    <property type="component" value="Chromosome 4"/>
</dbReference>
<dbReference type="InterPro" id="IPR005804">
    <property type="entry name" value="FA_desaturase_dom"/>
</dbReference>
<evidence type="ECO:0000256" key="6">
    <source>
        <dbReference type="ARBA" id="ARBA00022989"/>
    </source>
</evidence>
<keyword evidence="3 12" id="KW-0444">Lipid biosynthesis</keyword>
<keyword evidence="10 14" id="KW-0472">Membrane</keyword>
<dbReference type="Pfam" id="PF00487">
    <property type="entry name" value="FA_desaturase"/>
    <property type="match status" value="1"/>
</dbReference>
<dbReference type="GO" id="GO:0006636">
    <property type="term" value="P:unsaturated fatty acid biosynthetic process"/>
    <property type="evidence" value="ECO:0007669"/>
    <property type="project" value="TreeGrafter"/>
</dbReference>
<protein>
    <recommendedName>
        <fullName evidence="15">Fatty acid desaturase domain-containing protein</fullName>
    </recommendedName>
</protein>
<feature type="compositionally biased region" description="Polar residues" evidence="13">
    <location>
        <begin position="13"/>
        <end position="22"/>
    </location>
</feature>
<evidence type="ECO:0000256" key="9">
    <source>
        <dbReference type="ARBA" id="ARBA00023098"/>
    </source>
</evidence>
<keyword evidence="4 12" id="KW-0812">Transmembrane</keyword>
<proteinExistence type="inferred from homology"/>
<gene>
    <name evidence="16" type="ORF">BEMITA_LOCUS7911</name>
</gene>
<evidence type="ECO:0000259" key="15">
    <source>
        <dbReference type="Pfam" id="PF00487"/>
    </source>
</evidence>
<keyword evidence="5" id="KW-0276">Fatty acid metabolism</keyword>
<evidence type="ECO:0000256" key="2">
    <source>
        <dbReference type="ARBA" id="ARBA00009295"/>
    </source>
</evidence>
<sequence>MAPKSSDQRESNENISVLPTSINYADPDLEIDEQFPPPGPSSYKSGGDLSKVYFSSLVNLATSGFYTLFGLLKYSILRPYIIFWHELSMDPRVRLSPWSPPPKDEVKISRRQISIVRRRRFFTLLVHVLAVVGFYYCITGQVKVYTVLWAVMLGVASSTAVTAGAHRLWSHHSFKATWQLRLPLMVFQTMALEFSILDWVRNHRVHHKFVDTDADPHNARRGFFFSHVGWVLVAPHPAFLAARKRVYVDDVQRDWVVTFQARYYWYLNILLCYIIPTVVPWYFWNENFWAAHFVAGHLRQVIFLHGTFTINSIAHKWGTRPYDRRILPTENMFVSFASMGDGWHNYHHVFPWDYKNSELWDYKLNLSALLVDICAKIGWAYNLKTVSHKMVAERVKKTGDGTHPLSQDKVIWGWNDEDMSRQEREVALITHEKLFCKQN</sequence>
<feature type="transmembrane region" description="Helical" evidence="14">
    <location>
        <begin position="148"/>
        <end position="170"/>
    </location>
</feature>
<feature type="compositionally biased region" description="Basic and acidic residues" evidence="13">
    <location>
        <begin position="1"/>
        <end position="12"/>
    </location>
</feature>
<dbReference type="PANTHER" id="PTHR11351">
    <property type="entry name" value="ACYL-COA DESATURASE"/>
    <property type="match status" value="1"/>
</dbReference>
<evidence type="ECO:0000256" key="1">
    <source>
        <dbReference type="ARBA" id="ARBA00004141"/>
    </source>
</evidence>
<reference evidence="16" key="1">
    <citation type="submission" date="2021-12" db="EMBL/GenBank/DDBJ databases">
        <authorList>
            <person name="King R."/>
        </authorList>
    </citation>
    <scope>NUCLEOTIDE SEQUENCE</scope>
</reference>
<dbReference type="GO" id="GO:0005506">
    <property type="term" value="F:iron ion binding"/>
    <property type="evidence" value="ECO:0007669"/>
    <property type="project" value="TreeGrafter"/>
</dbReference>
<evidence type="ECO:0000256" key="12">
    <source>
        <dbReference type="RuleBase" id="RU000581"/>
    </source>
</evidence>
<feature type="region of interest" description="Disordered" evidence="13">
    <location>
        <begin position="1"/>
        <end position="22"/>
    </location>
</feature>
<dbReference type="EMBL" id="OU963865">
    <property type="protein sequence ID" value="CAH0389039.1"/>
    <property type="molecule type" value="Genomic_DNA"/>
</dbReference>
<comment type="cofactor">
    <cofactor evidence="12">
        <name>Fe(2+)</name>
        <dbReference type="ChEBI" id="CHEBI:29033"/>
    </cofactor>
</comment>
<dbReference type="AlphaFoldDB" id="A0A9P0F2D7"/>
<evidence type="ECO:0000256" key="13">
    <source>
        <dbReference type="SAM" id="MobiDB-lite"/>
    </source>
</evidence>
<evidence type="ECO:0000256" key="14">
    <source>
        <dbReference type="SAM" id="Phobius"/>
    </source>
</evidence>
<organism evidence="16 17">
    <name type="scientific">Bemisia tabaci</name>
    <name type="common">Sweetpotato whitefly</name>
    <name type="synonym">Aleurodes tabaci</name>
    <dbReference type="NCBI Taxonomy" id="7038"/>
    <lineage>
        <taxon>Eukaryota</taxon>
        <taxon>Metazoa</taxon>
        <taxon>Ecdysozoa</taxon>
        <taxon>Arthropoda</taxon>
        <taxon>Hexapoda</taxon>
        <taxon>Insecta</taxon>
        <taxon>Pterygota</taxon>
        <taxon>Neoptera</taxon>
        <taxon>Paraneoptera</taxon>
        <taxon>Hemiptera</taxon>
        <taxon>Sternorrhyncha</taxon>
        <taxon>Aleyrodoidea</taxon>
        <taxon>Aleyrodidae</taxon>
        <taxon>Aleyrodinae</taxon>
        <taxon>Bemisia</taxon>
    </lineage>
</organism>
<evidence type="ECO:0000256" key="3">
    <source>
        <dbReference type="ARBA" id="ARBA00022516"/>
    </source>
</evidence>
<feature type="transmembrane region" description="Helical" evidence="14">
    <location>
        <begin position="121"/>
        <end position="142"/>
    </location>
</feature>
<dbReference type="InterPro" id="IPR015876">
    <property type="entry name" value="Acyl-CoA_DS"/>
</dbReference>
<evidence type="ECO:0000256" key="11">
    <source>
        <dbReference type="ARBA" id="ARBA00023160"/>
    </source>
</evidence>
<comment type="similarity">
    <text evidence="2 12">Belongs to the fatty acid desaturase type 1 family.</text>
</comment>
<keyword evidence="8" id="KW-0408">Iron</keyword>
<evidence type="ECO:0000256" key="8">
    <source>
        <dbReference type="ARBA" id="ARBA00023004"/>
    </source>
</evidence>
<dbReference type="PANTHER" id="PTHR11351:SF31">
    <property type="entry name" value="DESATURASE 1, ISOFORM A-RELATED"/>
    <property type="match status" value="1"/>
</dbReference>
<comment type="subcellular location">
    <subcellularLocation>
        <location evidence="1">Membrane</location>
        <topology evidence="1">Multi-pass membrane protein</topology>
    </subcellularLocation>
</comment>
<keyword evidence="11 12" id="KW-0275">Fatty acid biosynthesis</keyword>
<keyword evidence="6 14" id="KW-1133">Transmembrane helix</keyword>
<dbReference type="CDD" id="cd03505">
    <property type="entry name" value="Delta9-FADS-like"/>
    <property type="match status" value="1"/>
</dbReference>
<keyword evidence="17" id="KW-1185">Reference proteome</keyword>
<keyword evidence="9" id="KW-0443">Lipid metabolism</keyword>
<comment type="domain">
    <text evidence="12">The histidine box domains are involved in binding the catalytic metal ions.</text>
</comment>
<dbReference type="PRINTS" id="PR00075">
    <property type="entry name" value="FACDDSATRASE"/>
</dbReference>
<evidence type="ECO:0000256" key="7">
    <source>
        <dbReference type="ARBA" id="ARBA00023002"/>
    </source>
</evidence>
<evidence type="ECO:0000313" key="16">
    <source>
        <dbReference type="EMBL" id="CAH0389039.1"/>
    </source>
</evidence>
<dbReference type="GO" id="GO:0004768">
    <property type="term" value="F:stearoyl-CoA 9-desaturase activity"/>
    <property type="evidence" value="ECO:0007669"/>
    <property type="project" value="TreeGrafter"/>
</dbReference>
<evidence type="ECO:0000256" key="4">
    <source>
        <dbReference type="ARBA" id="ARBA00022692"/>
    </source>
</evidence>
<feature type="transmembrane region" description="Helical" evidence="14">
    <location>
        <begin position="263"/>
        <end position="283"/>
    </location>
</feature>
<evidence type="ECO:0000313" key="17">
    <source>
        <dbReference type="Proteomes" id="UP001152759"/>
    </source>
</evidence>
<dbReference type="GO" id="GO:0005789">
    <property type="term" value="C:endoplasmic reticulum membrane"/>
    <property type="evidence" value="ECO:0007669"/>
    <property type="project" value="TreeGrafter"/>
</dbReference>
<keyword evidence="7 12" id="KW-0560">Oxidoreductase</keyword>
<feature type="domain" description="Fatty acid desaturase" evidence="15">
    <location>
        <begin position="148"/>
        <end position="351"/>
    </location>
</feature>